<sequence length="227" mass="23919">MSAAGLLLAGCGGGDAGAGTVPGRTEPTPAASQPAVTAAQPGVATRKPDQIVDIRPPQEGRPSLFLVGDSLGVGMARDLQADLPGWTVSVDVRNGLVAGIGMPLWRAQQTPYTVSAFSLFTNDDPANLAGLEQVVRESVERVFSQCAIWATIRAPPRNGVTFDAANALLHRLAGEYPGRLFIVPWAETVTARSELDLGDYVHATDEGYAVRARLFAEAARRCVRQAA</sequence>
<dbReference type="SUPFAM" id="SSF52266">
    <property type="entry name" value="SGNH hydrolase"/>
    <property type="match status" value="1"/>
</dbReference>
<gene>
    <name evidence="2" type="ORF">DSM104329_05603</name>
</gene>
<feature type="region of interest" description="Disordered" evidence="1">
    <location>
        <begin position="15"/>
        <end position="46"/>
    </location>
</feature>
<evidence type="ECO:0000256" key="1">
    <source>
        <dbReference type="SAM" id="MobiDB-lite"/>
    </source>
</evidence>
<evidence type="ECO:0000313" key="3">
    <source>
        <dbReference type="Proteomes" id="UP001162834"/>
    </source>
</evidence>
<dbReference type="InterPro" id="IPR036514">
    <property type="entry name" value="SGNH_hydro_sf"/>
</dbReference>
<dbReference type="EMBL" id="CP087164">
    <property type="protein sequence ID" value="UGS39171.1"/>
    <property type="molecule type" value="Genomic_DNA"/>
</dbReference>
<protein>
    <submittedName>
        <fullName evidence="2">Uncharacterized protein</fullName>
    </submittedName>
</protein>
<organism evidence="2 3">
    <name type="scientific">Capillimicrobium parvum</name>
    <dbReference type="NCBI Taxonomy" id="2884022"/>
    <lineage>
        <taxon>Bacteria</taxon>
        <taxon>Bacillati</taxon>
        <taxon>Actinomycetota</taxon>
        <taxon>Thermoleophilia</taxon>
        <taxon>Solirubrobacterales</taxon>
        <taxon>Capillimicrobiaceae</taxon>
        <taxon>Capillimicrobium</taxon>
    </lineage>
</organism>
<dbReference type="AlphaFoldDB" id="A0A9E6Y7J8"/>
<reference evidence="2" key="1">
    <citation type="journal article" date="2022" name="Int. J. Syst. Evol. Microbiol.">
        <title>Pseudomonas aegrilactucae sp. nov. and Pseudomonas morbosilactucae sp. nov., pathogens causing bacterial rot of lettuce in Japan.</title>
        <authorList>
            <person name="Sawada H."/>
            <person name="Fujikawa T."/>
            <person name="Satou M."/>
        </authorList>
    </citation>
    <scope>NUCLEOTIDE SEQUENCE</scope>
    <source>
        <strain evidence="2">0166_1</strain>
    </source>
</reference>
<name>A0A9E6Y7J8_9ACTN</name>
<dbReference type="Gene3D" id="3.40.50.1110">
    <property type="entry name" value="SGNH hydrolase"/>
    <property type="match status" value="1"/>
</dbReference>
<evidence type="ECO:0000313" key="2">
    <source>
        <dbReference type="EMBL" id="UGS39171.1"/>
    </source>
</evidence>
<dbReference type="Proteomes" id="UP001162834">
    <property type="component" value="Chromosome"/>
</dbReference>
<keyword evidence="3" id="KW-1185">Reference proteome</keyword>
<proteinExistence type="predicted"/>
<accession>A0A9E6Y7J8</accession>
<dbReference type="KEGG" id="sbae:DSM104329_05603"/>